<sequence>METLVQLLLGQDVDASEIEEASGILPGPDEMFQAVLGEGTPGEAARARDIVKAVAEAKAAGDAVAEAIKRAEEAVKGRLNDQERTAVGLMLAQAKAPKEPGSEAEEPEAEEEPAIPAVIPISLGGDPKTKERDEDDGSRRAPVAEPVVLRLGADPRAWDVPHMRLEGDRWHTLLGFLRSSFEMALSTEEVDRDAGYAMLKAIGQMLEGSTSKRFFGCKGCDAAAFLIRSFHARHPEEQVA</sequence>
<dbReference type="Proteomes" id="UP000177885">
    <property type="component" value="Unassembled WGS sequence"/>
</dbReference>
<accession>A0A1F7TKE6</accession>
<protein>
    <submittedName>
        <fullName evidence="2">Uncharacterized protein</fullName>
    </submittedName>
</protein>
<comment type="caution">
    <text evidence="2">The sequence shown here is derived from an EMBL/GenBank/DDBJ whole genome shotgun (WGS) entry which is preliminary data.</text>
</comment>
<evidence type="ECO:0000313" key="2">
    <source>
        <dbReference type="EMBL" id="OGL66456.1"/>
    </source>
</evidence>
<feature type="compositionally biased region" description="Acidic residues" evidence="1">
    <location>
        <begin position="102"/>
        <end position="113"/>
    </location>
</feature>
<name>A0A1F7TKE6_9BACT</name>
<organism evidence="2 3">
    <name type="scientific">Candidatus Uhrbacteria bacterium RIFCSPHIGHO2_01_FULL_63_20</name>
    <dbReference type="NCBI Taxonomy" id="1802385"/>
    <lineage>
        <taxon>Bacteria</taxon>
        <taxon>Candidatus Uhriibacteriota</taxon>
    </lineage>
</organism>
<dbReference type="AlphaFoldDB" id="A0A1F7TKE6"/>
<gene>
    <name evidence="2" type="ORF">A2856_02070</name>
</gene>
<evidence type="ECO:0000313" key="3">
    <source>
        <dbReference type="Proteomes" id="UP000177885"/>
    </source>
</evidence>
<feature type="region of interest" description="Disordered" evidence="1">
    <location>
        <begin position="93"/>
        <end position="141"/>
    </location>
</feature>
<dbReference type="EMBL" id="MGDT01000007">
    <property type="protein sequence ID" value="OGL66456.1"/>
    <property type="molecule type" value="Genomic_DNA"/>
</dbReference>
<dbReference type="STRING" id="1802385.A2856_02070"/>
<reference evidence="2 3" key="1">
    <citation type="journal article" date="2016" name="Nat. Commun.">
        <title>Thousands of microbial genomes shed light on interconnected biogeochemical processes in an aquifer system.</title>
        <authorList>
            <person name="Anantharaman K."/>
            <person name="Brown C.T."/>
            <person name="Hug L.A."/>
            <person name="Sharon I."/>
            <person name="Castelle C.J."/>
            <person name="Probst A.J."/>
            <person name="Thomas B.C."/>
            <person name="Singh A."/>
            <person name="Wilkins M.J."/>
            <person name="Karaoz U."/>
            <person name="Brodie E.L."/>
            <person name="Williams K.H."/>
            <person name="Hubbard S.S."/>
            <person name="Banfield J.F."/>
        </authorList>
    </citation>
    <scope>NUCLEOTIDE SEQUENCE [LARGE SCALE GENOMIC DNA]</scope>
</reference>
<proteinExistence type="predicted"/>
<evidence type="ECO:0000256" key="1">
    <source>
        <dbReference type="SAM" id="MobiDB-lite"/>
    </source>
</evidence>